<dbReference type="Pfam" id="PF00480">
    <property type="entry name" value="ROK"/>
    <property type="match status" value="1"/>
</dbReference>
<proteinExistence type="inferred from homology"/>
<name>A0ABY3RW97_9MICO</name>
<dbReference type="Gene3D" id="3.30.420.40">
    <property type="match status" value="2"/>
</dbReference>
<dbReference type="PANTHER" id="PTHR18964:SF169">
    <property type="entry name" value="N-ACETYLMANNOSAMINE KINASE"/>
    <property type="match status" value="1"/>
</dbReference>
<dbReference type="InterPro" id="IPR000600">
    <property type="entry name" value="ROK"/>
</dbReference>
<comment type="similarity">
    <text evidence="1">Belongs to the ROK (NagC/XylR) family.</text>
</comment>
<reference evidence="2 3" key="1">
    <citation type="submission" date="2023-01" db="EMBL/GenBank/DDBJ databases">
        <title>Characterization of estradiol degrading bacteria Microbacterium sp. MZT7 and reveal degrading genes through genome analysis.</title>
        <authorList>
            <person name="Hao P."/>
            <person name="Gao Y."/>
        </authorList>
    </citation>
    <scope>NUCLEOTIDE SEQUENCE [LARGE SCALE GENOMIC DNA]</scope>
    <source>
        <strain evidence="2 3">MZT7</strain>
    </source>
</reference>
<dbReference type="SUPFAM" id="SSF53067">
    <property type="entry name" value="Actin-like ATPase domain"/>
    <property type="match status" value="1"/>
</dbReference>
<dbReference type="InterPro" id="IPR043129">
    <property type="entry name" value="ATPase_NBD"/>
</dbReference>
<evidence type="ECO:0000313" key="3">
    <source>
        <dbReference type="Proteomes" id="UP001199642"/>
    </source>
</evidence>
<dbReference type="Proteomes" id="UP001199642">
    <property type="component" value="Chromosome"/>
</dbReference>
<keyword evidence="3" id="KW-1185">Reference proteome</keyword>
<sequence length="320" mass="32013">MRLGLDVGGTKTDAVALTPDDAVAARVRIPTGWGKDAVVSTVLEAVDRLAEEGGFAASDVSSVGIGIPGLVDAAGGRVLHAVNLGVEELDLAVAVGAALGVAVAVENDVKAAALGAGALRGDARSMAYLNLGTGVAAGIVVDGRLWRGARGTAGEVGHLSVDPQGRVCGCGQRGCIETLCGGGAVAKAWGRPGALPIRDVFDAAEQGDPLAQELREGIAYGTASAIRALVLGVDVDTVVIGGGITALGDRLRDDVVARLRQEAAVSPFLRSLRLDERMELLPSGSPAAAWGAALIGAAHVTSGTVGAAQSHHEEGAQVHG</sequence>
<dbReference type="RefSeq" id="WP_231821382.1">
    <property type="nucleotide sequence ID" value="NZ_CP082781.1"/>
</dbReference>
<evidence type="ECO:0000256" key="1">
    <source>
        <dbReference type="ARBA" id="ARBA00006479"/>
    </source>
</evidence>
<evidence type="ECO:0000313" key="2">
    <source>
        <dbReference type="EMBL" id="UGS28244.1"/>
    </source>
</evidence>
<accession>A0ABY3RW97</accession>
<dbReference type="PANTHER" id="PTHR18964">
    <property type="entry name" value="ROK (REPRESSOR, ORF, KINASE) FAMILY"/>
    <property type="match status" value="1"/>
</dbReference>
<dbReference type="EMBL" id="CP082781">
    <property type="protein sequence ID" value="UGS28244.1"/>
    <property type="molecule type" value="Genomic_DNA"/>
</dbReference>
<organism evidence="2 3">
    <name type="scientific">Microbacterium resistens</name>
    <dbReference type="NCBI Taxonomy" id="156977"/>
    <lineage>
        <taxon>Bacteria</taxon>
        <taxon>Bacillati</taxon>
        <taxon>Actinomycetota</taxon>
        <taxon>Actinomycetes</taxon>
        <taxon>Micrococcales</taxon>
        <taxon>Microbacteriaceae</taxon>
        <taxon>Microbacterium</taxon>
    </lineage>
</organism>
<gene>
    <name evidence="2" type="ORF">K8F61_08835</name>
</gene>
<protein>
    <submittedName>
        <fullName evidence="2">ROK family protein</fullName>
    </submittedName>
</protein>